<keyword evidence="2" id="KW-1185">Reference proteome</keyword>
<name>A0ABM1TSL4_LIMPO</name>
<proteinExistence type="predicted"/>
<dbReference type="RefSeq" id="XP_022258870.1">
    <property type="nucleotide sequence ID" value="XM_022403162.1"/>
</dbReference>
<protein>
    <submittedName>
        <fullName evidence="3">Uncharacterized protein LOC111089909</fullName>
    </submittedName>
</protein>
<feature type="chain" id="PRO_5046646485" evidence="1">
    <location>
        <begin position="24"/>
        <end position="106"/>
    </location>
</feature>
<evidence type="ECO:0000313" key="2">
    <source>
        <dbReference type="Proteomes" id="UP000694941"/>
    </source>
</evidence>
<evidence type="ECO:0000313" key="3">
    <source>
        <dbReference type="RefSeq" id="XP_022258870.1"/>
    </source>
</evidence>
<gene>
    <name evidence="3" type="primary">LOC111089909</name>
</gene>
<feature type="signal peptide" evidence="1">
    <location>
        <begin position="1"/>
        <end position="23"/>
    </location>
</feature>
<accession>A0ABM1TSL4</accession>
<organism evidence="2 3">
    <name type="scientific">Limulus polyphemus</name>
    <name type="common">Atlantic horseshoe crab</name>
    <dbReference type="NCBI Taxonomy" id="6850"/>
    <lineage>
        <taxon>Eukaryota</taxon>
        <taxon>Metazoa</taxon>
        <taxon>Ecdysozoa</taxon>
        <taxon>Arthropoda</taxon>
        <taxon>Chelicerata</taxon>
        <taxon>Merostomata</taxon>
        <taxon>Xiphosura</taxon>
        <taxon>Limulidae</taxon>
        <taxon>Limulus</taxon>
    </lineage>
</organism>
<dbReference type="GeneID" id="111089909"/>
<sequence length="106" mass="12270">MIYFNELFHKSTLILFIVKISWCQHNPAICVPQSGNPGPSPPESLDSYSTNIQINYMNNMISEEVIESIDRNKRMATTEFISGGERFKYIYSMNEEVVLRIHSNSY</sequence>
<reference evidence="3" key="1">
    <citation type="submission" date="2025-08" db="UniProtKB">
        <authorList>
            <consortium name="RefSeq"/>
        </authorList>
    </citation>
    <scope>IDENTIFICATION</scope>
    <source>
        <tissue evidence="3">Muscle</tissue>
    </source>
</reference>
<evidence type="ECO:0000256" key="1">
    <source>
        <dbReference type="SAM" id="SignalP"/>
    </source>
</evidence>
<dbReference type="Proteomes" id="UP000694941">
    <property type="component" value="Unplaced"/>
</dbReference>
<keyword evidence="1" id="KW-0732">Signal</keyword>
<feature type="non-terminal residue" evidence="3">
    <location>
        <position position="106"/>
    </location>
</feature>